<dbReference type="InterPro" id="IPR005152">
    <property type="entry name" value="Lipase_secreted"/>
</dbReference>
<dbReference type="GO" id="GO:0016042">
    <property type="term" value="P:lipid catabolic process"/>
    <property type="evidence" value="ECO:0007669"/>
    <property type="project" value="InterPro"/>
</dbReference>
<feature type="non-terminal residue" evidence="3">
    <location>
        <position position="448"/>
    </location>
</feature>
<dbReference type="GO" id="GO:0004806">
    <property type="term" value="F:triacylglycerol lipase activity"/>
    <property type="evidence" value="ECO:0007669"/>
    <property type="project" value="InterPro"/>
</dbReference>
<dbReference type="SUPFAM" id="SSF53474">
    <property type="entry name" value="alpha/beta-Hydrolases"/>
    <property type="match status" value="1"/>
</dbReference>
<dbReference type="AlphaFoldDB" id="A0A2T0TQQ2"/>
<feature type="region of interest" description="Disordered" evidence="1">
    <location>
        <begin position="27"/>
        <end position="63"/>
    </location>
</feature>
<dbReference type="EMBL" id="PVTI01000054">
    <property type="protein sequence ID" value="PRY48054.1"/>
    <property type="molecule type" value="Genomic_DNA"/>
</dbReference>
<dbReference type="RefSeq" id="WP_106299090.1">
    <property type="nucleotide sequence ID" value="NZ_PVTI01000054.1"/>
</dbReference>
<organism evidence="3 4">
    <name type="scientific">Knoellia remsis</name>
    <dbReference type="NCBI Taxonomy" id="407159"/>
    <lineage>
        <taxon>Bacteria</taxon>
        <taxon>Bacillati</taxon>
        <taxon>Actinomycetota</taxon>
        <taxon>Actinomycetes</taxon>
        <taxon>Micrococcales</taxon>
        <taxon>Intrasporangiaceae</taxon>
        <taxon>Knoellia</taxon>
    </lineage>
</organism>
<evidence type="ECO:0000256" key="2">
    <source>
        <dbReference type="SAM" id="SignalP"/>
    </source>
</evidence>
<proteinExistence type="predicted"/>
<sequence>MTSALLRRALAPALALGLAVTLGAPASAGPDSVPGTAGATTVTDTPEPPRPAFYEPPATIPGTPGTIIRTEPATYLLDPLGLSQTVVTSTRVMYSSLDRQGRPIAVTGTILEPKAPWFGLGARPLISYAVGTQGMGDRCAPSRQLAKSVTEYEAGFISGLVTRGYAVAFTDYQGLSTPGTHTYMNRVVQGRAVLDMARAALRRNGTTLTATTPVGIYGYSQGGGASASAAELTATYAPELRVKGALAGAVPADLKAVAQNLDGSLYAEFLNFALLGLSAGYGIDINSYLNERGQAVAADTENHCVTDLPKAAFQQSSTLTRDGRGLLDYLDEEPFASVIADNRIGTIKPSVPVLISHSVADDVIPYAVGKQLARDWCAKGANVRLSTNVGPTHLGGALPSAAESSRSSRRASPACPRSAPAGRSSGPSRAHPIGRLGTPDSSRAHPIG</sequence>
<keyword evidence="4" id="KW-1185">Reference proteome</keyword>
<dbReference type="Proteomes" id="UP000237822">
    <property type="component" value="Unassembled WGS sequence"/>
</dbReference>
<comment type="caution">
    <text evidence="3">The sequence shown here is derived from an EMBL/GenBank/DDBJ whole genome shotgun (WGS) entry which is preliminary data.</text>
</comment>
<evidence type="ECO:0000256" key="1">
    <source>
        <dbReference type="SAM" id="MobiDB-lite"/>
    </source>
</evidence>
<dbReference type="Pfam" id="PF03583">
    <property type="entry name" value="LIP"/>
    <property type="match status" value="1"/>
</dbReference>
<dbReference type="PANTHER" id="PTHR34853:SF1">
    <property type="entry name" value="LIPASE 5"/>
    <property type="match status" value="1"/>
</dbReference>
<accession>A0A2T0TQQ2</accession>
<dbReference type="Gene3D" id="1.10.260.130">
    <property type="match status" value="1"/>
</dbReference>
<dbReference type="OrthoDB" id="9798122at2"/>
<feature type="compositionally biased region" description="Low complexity" evidence="1">
    <location>
        <begin position="52"/>
        <end position="63"/>
    </location>
</feature>
<evidence type="ECO:0000313" key="4">
    <source>
        <dbReference type="Proteomes" id="UP000237822"/>
    </source>
</evidence>
<feature type="chain" id="PRO_5038705197" evidence="2">
    <location>
        <begin position="29"/>
        <end position="448"/>
    </location>
</feature>
<gene>
    <name evidence="3" type="ORF">BCF74_1541</name>
</gene>
<feature type="signal peptide" evidence="2">
    <location>
        <begin position="1"/>
        <end position="28"/>
    </location>
</feature>
<protein>
    <submittedName>
        <fullName evidence="3">Secretory lipase</fullName>
    </submittedName>
</protein>
<dbReference type="PANTHER" id="PTHR34853">
    <property type="match status" value="1"/>
</dbReference>
<dbReference type="PIRSF" id="PIRSF029171">
    <property type="entry name" value="Esterase_LipA"/>
    <property type="match status" value="1"/>
</dbReference>
<feature type="compositionally biased region" description="Low complexity" evidence="1">
    <location>
        <begin position="397"/>
        <end position="425"/>
    </location>
</feature>
<feature type="region of interest" description="Disordered" evidence="1">
    <location>
        <begin position="388"/>
        <end position="448"/>
    </location>
</feature>
<evidence type="ECO:0000313" key="3">
    <source>
        <dbReference type="EMBL" id="PRY48054.1"/>
    </source>
</evidence>
<keyword evidence="2" id="KW-0732">Signal</keyword>
<name>A0A2T0TQQ2_9MICO</name>
<dbReference type="InterPro" id="IPR029058">
    <property type="entry name" value="AB_hydrolase_fold"/>
</dbReference>
<dbReference type="Gene3D" id="3.40.50.1820">
    <property type="entry name" value="alpha/beta hydrolase"/>
    <property type="match status" value="1"/>
</dbReference>
<reference evidence="3 4" key="1">
    <citation type="submission" date="2018-03" db="EMBL/GenBank/DDBJ databases">
        <title>Genomic Encyclopedia of Archaeal and Bacterial Type Strains, Phase II (KMG-II): from individual species to whole genera.</title>
        <authorList>
            <person name="Goeker M."/>
        </authorList>
    </citation>
    <scope>NUCLEOTIDE SEQUENCE [LARGE SCALE GENOMIC DNA]</scope>
    <source>
        <strain evidence="3 4">ATCC BAA-1496</strain>
    </source>
</reference>